<dbReference type="Pfam" id="PF13484">
    <property type="entry name" value="Fer4_16"/>
    <property type="match status" value="1"/>
</dbReference>
<dbReference type="GO" id="GO:0046872">
    <property type="term" value="F:metal ion binding"/>
    <property type="evidence" value="ECO:0007669"/>
    <property type="project" value="UniProtKB-KW"/>
</dbReference>
<feature type="region of interest" description="Disordered" evidence="9">
    <location>
        <begin position="343"/>
        <end position="376"/>
    </location>
</feature>
<dbReference type="AlphaFoldDB" id="A0A5C1ANK0"/>
<keyword evidence="6" id="KW-0560">Oxidoreductase</keyword>
<dbReference type="InterPro" id="IPR011989">
    <property type="entry name" value="ARM-like"/>
</dbReference>
<keyword evidence="1" id="KW-0004">4Fe-4S</keyword>
<dbReference type="NCBIfam" id="TIGR00276">
    <property type="entry name" value="tRNA epoxyqueuosine(34) reductase QueG"/>
    <property type="match status" value="1"/>
</dbReference>
<accession>A0A5C1ANK0</accession>
<evidence type="ECO:0000259" key="10">
    <source>
        <dbReference type="PROSITE" id="PS51379"/>
    </source>
</evidence>
<sequence length="376" mass="41082">MNPNELKLQLKAEANRLGFSLFGVATATDADGFERFTSWLGEGYHGEMDYLAKRRDARRSPASVLASVRSVVMLGFEYGQAVQESYKSLGRVAAYARGPDYHGLIWEKLNALGSFLQTQDVAAEFRGVTDSAPLLEREFARRAGLGWFGKNTMLINKHRGSFFFLAGFLTNLDLPADEPYRTNHCGTCTACLDACPTDAFVTAGTLDARKCISYLTIESKSAFPLELRPAVRNWLFGCDVCQEVCPWNRHAGKTPVPFPADAELVALDPLELLAMSEAEFRTRFKPTPLFRPKWSGLRRNAAIVLGNVGDEKALPILACALADVNEVVREAATWAIDQIRERQGTGAPQPAGPDRPVAQPAVNSVSSHAGSAIING</sequence>
<keyword evidence="8" id="KW-0411">Iron-sulfur</keyword>
<dbReference type="InterPro" id="IPR004453">
    <property type="entry name" value="QueG"/>
</dbReference>
<evidence type="ECO:0000256" key="2">
    <source>
        <dbReference type="ARBA" id="ARBA00022490"/>
    </source>
</evidence>
<dbReference type="Proteomes" id="UP000324974">
    <property type="component" value="Chromosome"/>
</dbReference>
<keyword evidence="3" id="KW-0819">tRNA processing</keyword>
<dbReference type="GO" id="GO:0008616">
    <property type="term" value="P:tRNA queuosine(34) biosynthetic process"/>
    <property type="evidence" value="ECO:0007669"/>
    <property type="project" value="UniProtKB-KW"/>
</dbReference>
<evidence type="ECO:0000256" key="5">
    <source>
        <dbReference type="ARBA" id="ARBA00022785"/>
    </source>
</evidence>
<dbReference type="PROSITE" id="PS00198">
    <property type="entry name" value="4FE4S_FER_1"/>
    <property type="match status" value="1"/>
</dbReference>
<dbReference type="InterPro" id="IPR017900">
    <property type="entry name" value="4Fe4S_Fe_S_CS"/>
</dbReference>
<dbReference type="EMBL" id="CP042425">
    <property type="protein sequence ID" value="QEL18794.1"/>
    <property type="molecule type" value="Genomic_DNA"/>
</dbReference>
<organism evidence="11 12">
    <name type="scientific">Limnoglobus roseus</name>
    <dbReference type="NCBI Taxonomy" id="2598579"/>
    <lineage>
        <taxon>Bacteria</taxon>
        <taxon>Pseudomonadati</taxon>
        <taxon>Planctomycetota</taxon>
        <taxon>Planctomycetia</taxon>
        <taxon>Gemmatales</taxon>
        <taxon>Gemmataceae</taxon>
        <taxon>Limnoglobus</taxon>
    </lineage>
</organism>
<reference evidence="12" key="1">
    <citation type="submission" date="2019-08" db="EMBL/GenBank/DDBJ databases">
        <title>Limnoglobus roseus gen. nov., sp. nov., a novel freshwater planctomycete with a giant genome from the family Gemmataceae.</title>
        <authorList>
            <person name="Kulichevskaya I.S."/>
            <person name="Naumoff D.G."/>
            <person name="Miroshnikov K."/>
            <person name="Ivanova A."/>
            <person name="Philippov D.A."/>
            <person name="Hakobyan A."/>
            <person name="Rijpstra I.C."/>
            <person name="Sinninghe Damste J.S."/>
            <person name="Liesack W."/>
            <person name="Dedysh S.N."/>
        </authorList>
    </citation>
    <scope>NUCLEOTIDE SEQUENCE [LARGE SCALE GENOMIC DNA]</scope>
    <source>
        <strain evidence="12">PX52</strain>
    </source>
</reference>
<evidence type="ECO:0000256" key="9">
    <source>
        <dbReference type="SAM" id="MobiDB-lite"/>
    </source>
</evidence>
<dbReference type="KEGG" id="lrs:PX52LOC_05834"/>
<dbReference type="PROSITE" id="PS51379">
    <property type="entry name" value="4FE4S_FER_2"/>
    <property type="match status" value="1"/>
</dbReference>
<evidence type="ECO:0000313" key="12">
    <source>
        <dbReference type="Proteomes" id="UP000324974"/>
    </source>
</evidence>
<dbReference type="GO" id="GO:0051539">
    <property type="term" value="F:4 iron, 4 sulfur cluster binding"/>
    <property type="evidence" value="ECO:0007669"/>
    <property type="project" value="UniProtKB-KW"/>
</dbReference>
<name>A0A5C1ANK0_9BACT</name>
<dbReference type="PANTHER" id="PTHR30002:SF4">
    <property type="entry name" value="EPOXYQUEUOSINE REDUCTASE"/>
    <property type="match status" value="1"/>
</dbReference>
<keyword evidence="5" id="KW-0671">Queuosine biosynthesis</keyword>
<dbReference type="OrthoDB" id="9784571at2"/>
<dbReference type="InterPro" id="IPR013542">
    <property type="entry name" value="QueG_DUF1730"/>
</dbReference>
<evidence type="ECO:0000313" key="11">
    <source>
        <dbReference type="EMBL" id="QEL18794.1"/>
    </source>
</evidence>
<dbReference type="SUPFAM" id="SSF48371">
    <property type="entry name" value="ARM repeat"/>
    <property type="match status" value="1"/>
</dbReference>
<dbReference type="PANTHER" id="PTHR30002">
    <property type="entry name" value="EPOXYQUEUOSINE REDUCTASE"/>
    <property type="match status" value="1"/>
</dbReference>
<keyword evidence="4" id="KW-0479">Metal-binding</keyword>
<dbReference type="InterPro" id="IPR017896">
    <property type="entry name" value="4Fe4S_Fe-S-bd"/>
</dbReference>
<dbReference type="Pfam" id="PF13646">
    <property type="entry name" value="HEAT_2"/>
    <property type="match status" value="1"/>
</dbReference>
<dbReference type="SUPFAM" id="SSF46548">
    <property type="entry name" value="alpha-helical ferredoxin"/>
    <property type="match status" value="1"/>
</dbReference>
<dbReference type="InterPro" id="IPR016024">
    <property type="entry name" value="ARM-type_fold"/>
</dbReference>
<keyword evidence="12" id="KW-1185">Reference proteome</keyword>
<keyword evidence="2" id="KW-0963">Cytoplasm</keyword>
<evidence type="ECO:0000256" key="8">
    <source>
        <dbReference type="ARBA" id="ARBA00023014"/>
    </source>
</evidence>
<dbReference type="Gene3D" id="3.30.70.20">
    <property type="match status" value="1"/>
</dbReference>
<gene>
    <name evidence="11" type="primary">queG</name>
    <name evidence="11" type="ORF">PX52LOC_05834</name>
</gene>
<dbReference type="RefSeq" id="WP_149113253.1">
    <property type="nucleotide sequence ID" value="NZ_CP042425.1"/>
</dbReference>
<dbReference type="GO" id="GO:0052693">
    <property type="term" value="F:epoxyqueuosine reductase activity"/>
    <property type="evidence" value="ECO:0007669"/>
    <property type="project" value="TreeGrafter"/>
</dbReference>
<dbReference type="Gene3D" id="1.25.10.10">
    <property type="entry name" value="Leucine-rich Repeat Variant"/>
    <property type="match status" value="1"/>
</dbReference>
<evidence type="ECO:0000256" key="7">
    <source>
        <dbReference type="ARBA" id="ARBA00023004"/>
    </source>
</evidence>
<dbReference type="Pfam" id="PF08331">
    <property type="entry name" value="QueG_DUF1730"/>
    <property type="match status" value="1"/>
</dbReference>
<evidence type="ECO:0000256" key="1">
    <source>
        <dbReference type="ARBA" id="ARBA00022485"/>
    </source>
</evidence>
<proteinExistence type="predicted"/>
<protein>
    <submittedName>
        <fullName evidence="11">tRNA epoxyqueuosine(34) reductase QueG</fullName>
    </submittedName>
</protein>
<evidence type="ECO:0000256" key="6">
    <source>
        <dbReference type="ARBA" id="ARBA00023002"/>
    </source>
</evidence>
<keyword evidence="7" id="KW-0408">Iron</keyword>
<evidence type="ECO:0000256" key="3">
    <source>
        <dbReference type="ARBA" id="ARBA00022694"/>
    </source>
</evidence>
<feature type="domain" description="4Fe-4S ferredoxin-type" evidence="10">
    <location>
        <begin position="176"/>
        <end position="205"/>
    </location>
</feature>
<evidence type="ECO:0000256" key="4">
    <source>
        <dbReference type="ARBA" id="ARBA00022723"/>
    </source>
</evidence>